<evidence type="ECO:0000256" key="1">
    <source>
        <dbReference type="ARBA" id="ARBA00010458"/>
    </source>
</evidence>
<keyword evidence="4" id="KW-0809">Transit peptide</keyword>
<dbReference type="PANTHER" id="PTHR12655:SF0">
    <property type="entry name" value="ACYL-COENZYME A THIOESTERASE 9, MITOCHONDRIAL"/>
    <property type="match status" value="1"/>
</dbReference>
<evidence type="ECO:0000259" key="6">
    <source>
        <dbReference type="PROSITE" id="PS51770"/>
    </source>
</evidence>
<dbReference type="InterPro" id="IPR029069">
    <property type="entry name" value="HotDog_dom_sf"/>
</dbReference>
<dbReference type="SUPFAM" id="SSF54637">
    <property type="entry name" value="Thioesterase/thiol ester dehydrase-isomerase"/>
    <property type="match status" value="2"/>
</dbReference>
<feature type="region of interest" description="Disordered" evidence="5">
    <location>
        <begin position="185"/>
        <end position="223"/>
    </location>
</feature>
<feature type="domain" description="HotDog ACOT-type" evidence="6">
    <location>
        <begin position="482"/>
        <end position="594"/>
    </location>
</feature>
<evidence type="ECO:0000256" key="2">
    <source>
        <dbReference type="ARBA" id="ARBA00022737"/>
    </source>
</evidence>
<dbReference type="OrthoDB" id="331699at2759"/>
<proteinExistence type="inferred from homology"/>
<dbReference type="GeneID" id="34624309"/>
<organism evidence="7 8">
    <name type="scientific">Cyclospora cayetanensis</name>
    <dbReference type="NCBI Taxonomy" id="88456"/>
    <lineage>
        <taxon>Eukaryota</taxon>
        <taxon>Sar</taxon>
        <taxon>Alveolata</taxon>
        <taxon>Apicomplexa</taxon>
        <taxon>Conoidasida</taxon>
        <taxon>Coccidia</taxon>
        <taxon>Eucoccidiorida</taxon>
        <taxon>Eimeriorina</taxon>
        <taxon>Eimeriidae</taxon>
        <taxon>Cyclospora</taxon>
    </lineage>
</organism>
<reference evidence="8" key="1">
    <citation type="submission" date="2025-08" db="UniProtKB">
        <authorList>
            <consortium name="RefSeq"/>
        </authorList>
    </citation>
    <scope>IDENTIFICATION</scope>
</reference>
<evidence type="ECO:0000256" key="3">
    <source>
        <dbReference type="ARBA" id="ARBA00022801"/>
    </source>
</evidence>
<dbReference type="InterPro" id="IPR033120">
    <property type="entry name" value="HOTDOG_ACOT"/>
</dbReference>
<protein>
    <submittedName>
        <fullName evidence="8">Acyl-coenzyme A thioesterase 9, mitochondrial</fullName>
    </submittedName>
</protein>
<evidence type="ECO:0000313" key="8">
    <source>
        <dbReference type="RefSeq" id="XP_026189981.1"/>
    </source>
</evidence>
<evidence type="ECO:0000313" key="7">
    <source>
        <dbReference type="Proteomes" id="UP000515125"/>
    </source>
</evidence>
<keyword evidence="2" id="KW-0677">Repeat</keyword>
<name>A0A6P6RQ72_9EIME</name>
<evidence type="ECO:0000256" key="4">
    <source>
        <dbReference type="ARBA" id="ARBA00022946"/>
    </source>
</evidence>
<evidence type="ECO:0000256" key="5">
    <source>
        <dbReference type="SAM" id="MobiDB-lite"/>
    </source>
</evidence>
<gene>
    <name evidence="8" type="primary">LOC34624309</name>
</gene>
<dbReference type="AlphaFoldDB" id="A0A6P6RQ72"/>
<keyword evidence="7" id="KW-1185">Reference proteome</keyword>
<dbReference type="PROSITE" id="PS51770">
    <property type="entry name" value="HOTDOG_ACOT"/>
    <property type="match status" value="1"/>
</dbReference>
<dbReference type="GO" id="GO:0047617">
    <property type="term" value="F:fatty acyl-CoA hydrolase activity"/>
    <property type="evidence" value="ECO:0007669"/>
    <property type="project" value="TreeGrafter"/>
</dbReference>
<accession>A0A6P6RQ72</accession>
<sequence>MAAQLSRSHATARRTLMVAVLSAPAGGSATCILRIDSLPPEGTRKHAAPLQRVQTPQPAGPFPFSFQTFADSHSSALLECASSGGTAVDCVPPPCSLSPNGGFLYTYSRERAHSAFHAARQRRIHRPAMWKAVGSTFRPALRIGTRLETAAVASRSRMHFGLRPSRAFPLQFARIAADALSRPFSSAPAGSSEPCAPPPSGSRDASLAVASDATAQPPAFPSGEVQEIAIPDRMRMVSWFARHNAIDLSFFAARAKRFEPLQPTDPRPVDYSWGELTLRLSDKNAERLRDAFRQASRPNALRSGRLLEVLDCFAGDIAFAYCWPTITLNKDKTDLFVTVAIDSIRLFDHEDKASACDAFPSISVHKDLTLRGFVTYAGTSSLEITAELLQDSRRIGSAFLVFVHVGKDGRPKKILPPLRSDCDDPRIQQQLKEAEARQTLRRERAAKGDGFRGPDQAEAEFLHNTWLTATCKAKQRDVKWIQDTRLDSNILMQPESISMYGRAFGGYIMRSALELSFLTAQRFFNKACPVITGMEDIRFFDAVRQGDILRLTANVIWSDQEEVQIQVEASSSAVGCPLKRTNRLIFYYKQCEVLKNRDPVDIQVYPLNYGEYMWFLEARRRSMNRRRCCSFVDTLGKGTVEKSPCLLQAAPC</sequence>
<dbReference type="Proteomes" id="UP000515125">
    <property type="component" value="Unplaced"/>
</dbReference>
<dbReference type="Gene3D" id="3.10.129.10">
    <property type="entry name" value="Hotdog Thioesterase"/>
    <property type="match status" value="2"/>
</dbReference>
<dbReference type="GO" id="GO:0006637">
    <property type="term" value="P:acyl-CoA metabolic process"/>
    <property type="evidence" value="ECO:0007669"/>
    <property type="project" value="TreeGrafter"/>
</dbReference>
<comment type="similarity">
    <text evidence="1">Belongs to the acyl coenzyme A hydrolase family.</text>
</comment>
<dbReference type="CDD" id="cd03442">
    <property type="entry name" value="BFIT_BACH"/>
    <property type="match status" value="1"/>
</dbReference>
<dbReference type="PANTHER" id="PTHR12655">
    <property type="entry name" value="ACYL-COA THIOESTERASE"/>
    <property type="match status" value="1"/>
</dbReference>
<dbReference type="RefSeq" id="XP_026189981.1">
    <property type="nucleotide sequence ID" value="XM_026334196.1"/>
</dbReference>
<keyword evidence="3" id="KW-0378">Hydrolase</keyword>